<dbReference type="GO" id="GO:0035516">
    <property type="term" value="F:broad specificity oxidative DNA demethylase activity"/>
    <property type="evidence" value="ECO:0007669"/>
    <property type="project" value="TreeGrafter"/>
</dbReference>
<evidence type="ECO:0000313" key="4">
    <source>
        <dbReference type="Proteomes" id="UP000319663"/>
    </source>
</evidence>
<dbReference type="GO" id="GO:0008198">
    <property type="term" value="F:ferrous iron binding"/>
    <property type="evidence" value="ECO:0007669"/>
    <property type="project" value="TreeGrafter"/>
</dbReference>
<reference evidence="3 4" key="1">
    <citation type="submission" date="2019-06" db="EMBL/GenBank/DDBJ databases">
        <title>Wine fermentation using esterase from Monascus purpureus.</title>
        <authorList>
            <person name="Geng C."/>
            <person name="Zhang Y."/>
        </authorList>
    </citation>
    <scope>NUCLEOTIDE SEQUENCE [LARGE SCALE GENOMIC DNA]</scope>
    <source>
        <strain evidence="3">HQ1</strain>
    </source>
</reference>
<dbReference type="GO" id="GO:0006307">
    <property type="term" value="P:DNA alkylation repair"/>
    <property type="evidence" value="ECO:0007669"/>
    <property type="project" value="TreeGrafter"/>
</dbReference>
<accession>A0A507QSY0</accession>
<keyword evidence="4" id="KW-1185">Reference proteome</keyword>
<dbReference type="STRING" id="5098.A0A507QSY0"/>
<dbReference type="EMBL" id="VIFY01000096">
    <property type="protein sequence ID" value="TQB70752.1"/>
    <property type="molecule type" value="Genomic_DNA"/>
</dbReference>
<feature type="binding site" evidence="1">
    <location>
        <position position="476"/>
    </location>
    <ligand>
        <name>2-oxoglutarate</name>
        <dbReference type="ChEBI" id="CHEBI:16810"/>
    </ligand>
</feature>
<protein>
    <recommendedName>
        <fullName evidence="2">Alpha-ketoglutarate-dependent dioxygenase AlkB-like domain-containing protein</fullName>
    </recommendedName>
</protein>
<sequence length="616" mass="69938">MPDVTGTTLGQPPAWAEWRPALCDAIPWFRAQQGGMYRHGGICLGFLIDADGGDRSYVDEETVITRVGGGHCRDSQGNLVATKDQDDAGFLKSLINSMNLKVAVGLVIGSGCEALLGRKLPHRYNVMAYFRVADYWHEKVNGKTVAKVRFEKLDLSEKSWWAAEDSPPPVPVHQRDFTRRPQIFQCQQCLKPSKRVYNECWICLNPGCPHFWDRGPIAIPDDLTFHPDFLSCRLQPDPEIEPQHSLVPNLLATFDEGDTESSFLRIAWKGIVCPLCLKCIQRKYWRGWKCADNPNRDIKDCPFEHIVEIRPISLRAVIDDFGLGTIKRAISFEERYDKPALIDDRLFQPYRIFVYDLPGFGSITHLVSNININSRPGGPNDLFRQLQTLDLGLRRYPLGQSVVAGMLTAQFVGTPYKYIVSVDSRAFSDAPDEIMRILGRLTWATERVVGLTGDQVLLPNELLAMGYLDGMKISYHDDGEESLGPTIASLSLGAKADMKFRMKAKYYHGYTKSKNNLLADDPVLPNCHNEEHRRSLKADFEAGKIDQEKYNEERRKLPISKSREASAMIKLELNHGDIVVMHGENLQKYYEPEYIDDKDRHKGIFRLTPEQIYDGQ</sequence>
<evidence type="ECO:0000256" key="1">
    <source>
        <dbReference type="PIRSR" id="PIRSR632852-1"/>
    </source>
</evidence>
<dbReference type="InterPro" id="IPR037151">
    <property type="entry name" value="AlkB-like_sf"/>
</dbReference>
<dbReference type="SUPFAM" id="SSF51197">
    <property type="entry name" value="Clavaminate synthase-like"/>
    <property type="match status" value="1"/>
</dbReference>
<dbReference type="PANTHER" id="PTHR31573">
    <property type="entry name" value="ALPHA-KETOGLUTARATE-DEPENDENT DIOXYGENASE ALKB HOMOLOG 2"/>
    <property type="match status" value="1"/>
</dbReference>
<dbReference type="InterPro" id="IPR027450">
    <property type="entry name" value="AlkB-like"/>
</dbReference>
<dbReference type="Gene3D" id="2.60.120.590">
    <property type="entry name" value="Alpha-ketoglutarate-dependent dioxygenase AlkB-like"/>
    <property type="match status" value="1"/>
</dbReference>
<organism evidence="3 4">
    <name type="scientific">Monascus purpureus</name>
    <name type="common">Red mold</name>
    <name type="synonym">Monascus anka</name>
    <dbReference type="NCBI Taxonomy" id="5098"/>
    <lineage>
        <taxon>Eukaryota</taxon>
        <taxon>Fungi</taxon>
        <taxon>Dikarya</taxon>
        <taxon>Ascomycota</taxon>
        <taxon>Pezizomycotina</taxon>
        <taxon>Eurotiomycetes</taxon>
        <taxon>Eurotiomycetidae</taxon>
        <taxon>Eurotiales</taxon>
        <taxon>Aspergillaceae</taxon>
        <taxon>Monascus</taxon>
    </lineage>
</organism>
<dbReference type="Pfam" id="PF13532">
    <property type="entry name" value="2OG-FeII_Oxy_2"/>
    <property type="match status" value="1"/>
</dbReference>
<evidence type="ECO:0000259" key="2">
    <source>
        <dbReference type="Pfam" id="PF13532"/>
    </source>
</evidence>
<dbReference type="PANTHER" id="PTHR31573:SF4">
    <property type="entry name" value="FE2OG DIOXYGENASE DOMAIN-CONTAINING PROTEIN"/>
    <property type="match status" value="1"/>
</dbReference>
<gene>
    <name evidence="3" type="ORF">MPDQ_008099</name>
</gene>
<proteinExistence type="predicted"/>
<dbReference type="AlphaFoldDB" id="A0A507QSY0"/>
<comment type="caution">
    <text evidence="3">The sequence shown here is derived from an EMBL/GenBank/DDBJ whole genome shotgun (WGS) entry which is preliminary data.</text>
</comment>
<feature type="binding site" evidence="1">
    <location>
        <position position="467"/>
    </location>
    <ligand>
        <name>2-oxoglutarate</name>
        <dbReference type="ChEBI" id="CHEBI:16810"/>
    </ligand>
</feature>
<dbReference type="GO" id="GO:0051747">
    <property type="term" value="F:cytosine C-5 DNA demethylase activity"/>
    <property type="evidence" value="ECO:0007669"/>
    <property type="project" value="TreeGrafter"/>
</dbReference>
<feature type="domain" description="Alpha-ketoglutarate-dependent dioxygenase AlkB-like" evidence="2">
    <location>
        <begin position="396"/>
        <end position="590"/>
    </location>
</feature>
<name>A0A507QSY0_MONPU</name>
<evidence type="ECO:0000313" key="3">
    <source>
        <dbReference type="EMBL" id="TQB70752.1"/>
    </source>
</evidence>
<dbReference type="InterPro" id="IPR032852">
    <property type="entry name" value="ALKBH2"/>
</dbReference>
<dbReference type="Proteomes" id="UP000319663">
    <property type="component" value="Unassembled WGS sequence"/>
</dbReference>